<accession>A0A183B5P3</accession>
<evidence type="ECO:0000313" key="3">
    <source>
        <dbReference type="Proteomes" id="UP000272942"/>
    </source>
</evidence>
<evidence type="ECO:0000259" key="1">
    <source>
        <dbReference type="Pfam" id="PF18701"/>
    </source>
</evidence>
<evidence type="ECO:0000313" key="4">
    <source>
        <dbReference type="WBParaSite" id="ECPE_0001456801-mRNA-1"/>
    </source>
</evidence>
<dbReference type="OrthoDB" id="10050666at2759"/>
<dbReference type="EMBL" id="UZAN01057799">
    <property type="protein sequence ID" value="VDP91800.1"/>
    <property type="molecule type" value="Genomic_DNA"/>
</dbReference>
<dbReference type="Pfam" id="PF18701">
    <property type="entry name" value="DUF5641"/>
    <property type="match status" value="1"/>
</dbReference>
<feature type="domain" description="DUF5641" evidence="1">
    <location>
        <begin position="63"/>
        <end position="154"/>
    </location>
</feature>
<dbReference type="Proteomes" id="UP000272942">
    <property type="component" value="Unassembled WGS sequence"/>
</dbReference>
<sequence>MTDEKLLTFFAEVEKIVNNRPLTPISDDVKDLEVITPNKLLLLGNNETVIDHLEFPQVCIRLWRRVQASVDTFWKRWKSEYLASLQERHKWQGEGRDLKVGDLVLVTTEGVQINCWPLGVVNEVLPTKDGLIREVLVRKAHGTLRRDVRNLCWLEGDDG</sequence>
<dbReference type="AlphaFoldDB" id="A0A183B5P3"/>
<name>A0A183B5P3_9TREM</name>
<gene>
    <name evidence="2" type="ORF">ECPE_LOCUS14528</name>
</gene>
<keyword evidence="3" id="KW-1185">Reference proteome</keyword>
<reference evidence="4" key="1">
    <citation type="submission" date="2016-06" db="UniProtKB">
        <authorList>
            <consortium name="WormBaseParasite"/>
        </authorList>
    </citation>
    <scope>IDENTIFICATION</scope>
</reference>
<proteinExistence type="predicted"/>
<protein>
    <submittedName>
        <fullName evidence="4">DUF5641 domain-containing protein</fullName>
    </submittedName>
</protein>
<dbReference type="WBParaSite" id="ECPE_0001456801-mRNA-1">
    <property type="protein sequence ID" value="ECPE_0001456801-mRNA-1"/>
    <property type="gene ID" value="ECPE_0001456801"/>
</dbReference>
<dbReference type="InterPro" id="IPR040676">
    <property type="entry name" value="DUF5641"/>
</dbReference>
<reference evidence="2 3" key="2">
    <citation type="submission" date="2018-11" db="EMBL/GenBank/DDBJ databases">
        <authorList>
            <consortium name="Pathogen Informatics"/>
        </authorList>
    </citation>
    <scope>NUCLEOTIDE SEQUENCE [LARGE SCALE GENOMIC DNA]</scope>
    <source>
        <strain evidence="2 3">Egypt</strain>
    </source>
</reference>
<dbReference type="PANTHER" id="PTHR47331">
    <property type="entry name" value="PHD-TYPE DOMAIN-CONTAINING PROTEIN"/>
    <property type="match status" value="1"/>
</dbReference>
<evidence type="ECO:0000313" key="2">
    <source>
        <dbReference type="EMBL" id="VDP91800.1"/>
    </source>
</evidence>
<organism evidence="4">
    <name type="scientific">Echinostoma caproni</name>
    <dbReference type="NCBI Taxonomy" id="27848"/>
    <lineage>
        <taxon>Eukaryota</taxon>
        <taxon>Metazoa</taxon>
        <taxon>Spiralia</taxon>
        <taxon>Lophotrochozoa</taxon>
        <taxon>Platyhelminthes</taxon>
        <taxon>Trematoda</taxon>
        <taxon>Digenea</taxon>
        <taxon>Plagiorchiida</taxon>
        <taxon>Echinostomata</taxon>
        <taxon>Echinostomatoidea</taxon>
        <taxon>Echinostomatidae</taxon>
        <taxon>Echinostoma</taxon>
    </lineage>
</organism>